<comment type="caution">
    <text evidence="3">The sequence shown here is derived from an EMBL/GenBank/DDBJ whole genome shotgun (WGS) entry which is preliminary data.</text>
</comment>
<evidence type="ECO:0000313" key="4">
    <source>
        <dbReference type="Proteomes" id="UP000266673"/>
    </source>
</evidence>
<feature type="compositionally biased region" description="Polar residues" evidence="2">
    <location>
        <begin position="169"/>
        <end position="184"/>
    </location>
</feature>
<organism evidence="3 4">
    <name type="scientific">Gigaspora rosea</name>
    <dbReference type="NCBI Taxonomy" id="44941"/>
    <lineage>
        <taxon>Eukaryota</taxon>
        <taxon>Fungi</taxon>
        <taxon>Fungi incertae sedis</taxon>
        <taxon>Mucoromycota</taxon>
        <taxon>Glomeromycotina</taxon>
        <taxon>Glomeromycetes</taxon>
        <taxon>Diversisporales</taxon>
        <taxon>Gigasporaceae</taxon>
        <taxon>Gigaspora</taxon>
    </lineage>
</organism>
<keyword evidence="4" id="KW-1185">Reference proteome</keyword>
<evidence type="ECO:0000256" key="2">
    <source>
        <dbReference type="SAM" id="MobiDB-lite"/>
    </source>
</evidence>
<name>A0A397U6A9_9GLOM</name>
<dbReference type="AlphaFoldDB" id="A0A397U6A9"/>
<dbReference type="Proteomes" id="UP000266673">
    <property type="component" value="Unassembled WGS sequence"/>
</dbReference>
<feature type="coiled-coil region" evidence="1">
    <location>
        <begin position="8"/>
        <end position="42"/>
    </location>
</feature>
<dbReference type="EMBL" id="QKWP01002151">
    <property type="protein sequence ID" value="RIB04587.1"/>
    <property type="molecule type" value="Genomic_DNA"/>
</dbReference>
<feature type="compositionally biased region" description="Basic and acidic residues" evidence="2">
    <location>
        <begin position="151"/>
        <end position="164"/>
    </location>
</feature>
<evidence type="ECO:0000313" key="3">
    <source>
        <dbReference type="EMBL" id="RIB04587.1"/>
    </source>
</evidence>
<reference evidence="3 4" key="1">
    <citation type="submission" date="2018-06" db="EMBL/GenBank/DDBJ databases">
        <title>Comparative genomics reveals the genomic features of Rhizophagus irregularis, R. cerebriforme, R. diaphanum and Gigaspora rosea, and their symbiotic lifestyle signature.</title>
        <authorList>
            <person name="Morin E."/>
            <person name="San Clemente H."/>
            <person name="Chen E.C.H."/>
            <person name="De La Providencia I."/>
            <person name="Hainaut M."/>
            <person name="Kuo A."/>
            <person name="Kohler A."/>
            <person name="Murat C."/>
            <person name="Tang N."/>
            <person name="Roy S."/>
            <person name="Loubradou J."/>
            <person name="Henrissat B."/>
            <person name="Grigoriev I.V."/>
            <person name="Corradi N."/>
            <person name="Roux C."/>
            <person name="Martin F.M."/>
        </authorList>
    </citation>
    <scope>NUCLEOTIDE SEQUENCE [LARGE SCALE GENOMIC DNA]</scope>
    <source>
        <strain evidence="3 4">DAOM 194757</strain>
    </source>
</reference>
<proteinExistence type="predicted"/>
<accession>A0A397U6A9</accession>
<feature type="region of interest" description="Disordered" evidence="2">
    <location>
        <begin position="109"/>
        <end position="184"/>
    </location>
</feature>
<sequence>MVNMQPTIESLRELNSRLVLQIDELRKKFTEVETKNIKLKQSFEEFALKDKATKLEQIQTHNDNKKHIAKLDDDIKKIKQISTLVPEEQYSANINASCEMNSEGNLKQIDSQYGNTSASDITDNTSNSNEPDSAFLNISKNVSDTTSNPDVYKKNSNEIREGNQKKKLQSQGSVQNTSDIQNEVNPVIDQEQNTKVKISYNKRVEQDLRCDLSLFIKDNNNKVSEVFDIQIPEFSLEVIVTGSSKITVQNIADLFIIAMKVRQKEILCWYYYYKAYKDRVENIKRINKIDDQSARTLVYNKIKALLLDISDIQDIINCFPKNSNVDDSSIKYQEMISGTNCNVHVTKPSSSKDVSNIECSDGNDDYYRITNNTLCPLCRLDHGDDDIEGEYKNGTYYIKCERRIVQITA</sequence>
<gene>
    <name evidence="3" type="ORF">C2G38_2222000</name>
</gene>
<feature type="compositionally biased region" description="Polar residues" evidence="2">
    <location>
        <begin position="109"/>
        <end position="149"/>
    </location>
</feature>
<dbReference type="OrthoDB" id="2443439at2759"/>
<keyword evidence="1" id="KW-0175">Coiled coil</keyword>
<evidence type="ECO:0000256" key="1">
    <source>
        <dbReference type="SAM" id="Coils"/>
    </source>
</evidence>
<protein>
    <submittedName>
        <fullName evidence="3">Uncharacterized protein</fullName>
    </submittedName>
</protein>